<dbReference type="NCBIfam" id="TIGR04131">
    <property type="entry name" value="Bac_Flav_CTERM"/>
    <property type="match status" value="1"/>
</dbReference>
<evidence type="ECO:0000313" key="2">
    <source>
        <dbReference type="EMBL" id="KGO92459.1"/>
    </source>
</evidence>
<dbReference type="eggNOG" id="COG3291">
    <property type="taxonomic scope" value="Bacteria"/>
</dbReference>
<dbReference type="Proteomes" id="UP000030111">
    <property type="component" value="Unassembled WGS sequence"/>
</dbReference>
<gene>
    <name evidence="2" type="ORF">Q766_11795</name>
</gene>
<dbReference type="AlphaFoldDB" id="A0A0A2MJI0"/>
<keyword evidence="3" id="KW-1185">Reference proteome</keyword>
<keyword evidence="1" id="KW-0732">Signal</keyword>
<protein>
    <recommendedName>
        <fullName evidence="4">T9SS type B sorting domain-containing protein</fullName>
    </recommendedName>
</protein>
<dbReference type="STRING" id="1121898.GCA_000422725_03542"/>
<comment type="caution">
    <text evidence="2">The sequence shown here is derived from an EMBL/GenBank/DDBJ whole genome shotgun (WGS) entry which is preliminary data.</text>
</comment>
<name>A0A0A2MJI0_9FLAO</name>
<dbReference type="InterPro" id="IPR026341">
    <property type="entry name" value="T9SS_type_B"/>
</dbReference>
<dbReference type="Pfam" id="PF13585">
    <property type="entry name" value="CHU_C"/>
    <property type="match status" value="1"/>
</dbReference>
<feature type="chain" id="PRO_5002003467" description="T9SS type B sorting domain-containing protein" evidence="1">
    <location>
        <begin position="29"/>
        <end position="1091"/>
    </location>
</feature>
<organism evidence="2 3">
    <name type="scientific">Flavobacterium subsaxonicum WB 4.1-42 = DSM 21790</name>
    <dbReference type="NCBI Taxonomy" id="1121898"/>
    <lineage>
        <taxon>Bacteria</taxon>
        <taxon>Pseudomonadati</taxon>
        <taxon>Bacteroidota</taxon>
        <taxon>Flavobacteriia</taxon>
        <taxon>Flavobacteriales</taxon>
        <taxon>Flavobacteriaceae</taxon>
        <taxon>Flavobacterium</taxon>
    </lineage>
</organism>
<sequence length="1091" mass="117905">MTRKITSFMGKIKIATFVMLLFTTFVNAQLSDFSLTVTKTDETCLGNGSLTFSVSNTTPNAAMLYKVYKLPNTNNPIAVLSTGYLGSLGAATYKVVAMQSMGSLLNSKEKTVTIGSQIVPLVFNVTSSNQNCATGGSVIVNTTSGTFASAEIIGGPQLRPMQSSNVFDGLPAGTYKIRVFNSCGVGKVKTYTLALINAVLNIGDTTYPDALSPLCDQITVTNTITPSSGTISYPLTVSRTLSVLDISGNSMEFNDYFATGDPNSLTVTTTVPRLQTDSYTYDFSVTDGCSTVYQNSAIIDPSIKVALAPIDAPCANKYLKLTASRFTGSYTVNITGPAGFNPVTYNATPQGPFTLGTVIYGSATNTVPFGTYEVTITDSCNRTATTTLEIEFEKPQPSVGGVNNGCFSVFGKISASVPAANIVSARVLTGPATYSTSYSVNVDSSITPNGELIILDVPIGTYKIEFTDDCGFTYEKNVVVPAFVEKDFYLVTLPGCQPGYGTVRYQSGNGDLTSVQITAAPYSGSFPIDVSQNIIANGDFYMGNLPEGQYSFKATDVCGIVHELPIFVEGYHPPQTGFEFTPNCGSFSIKVTDAGNGTEGAVYFLQKYYPITGTWGHPGNNNNPYTEGAVPTAQTGLKLVNLTARNNLNYQGKFRVIKKFESFTTATSDNSMCVSSLGEFNYNDGLSINTAYTLACVGSPNDVMLEITGQPTSFKIIEKNGQPFSFDNGASNIFVNIEPAEYVFQIENDCGDIVTQWFNVLTLPSIADATQPEDMVLCVENGTAATYQYHLTDQNDGILNGLYSAMYTITYHLTFEDADTGVNPLPEYYTSTGNGQVVYARLIHNEISLCHGVTSFKLFVGEYQEPIIATTGTICNDSRLGLSANAGYSSYLWSTGETTQSIFVTEPGVYTVIVEKDYGTTTCDGYAEVEIKESYTPEIIKIESEDWTEDNNTITIHAQGAADLEYSLDGVTYQTSNVFTGLDTGLFNIYVKDAHGCGQVNKEVVLLNYPNYFTPNGDGSHDTWNIKHAPMEPHMKVVIMDRYGKIITAFGSTSRGWDGTLNGIQLPSTDYWFVVTREDGRELKGHFAMLR</sequence>
<dbReference type="EMBL" id="JRLY01000009">
    <property type="protein sequence ID" value="KGO92459.1"/>
    <property type="molecule type" value="Genomic_DNA"/>
</dbReference>
<accession>A0A0A2MJI0</accession>
<dbReference type="eggNOG" id="COG1361">
    <property type="taxonomic scope" value="Bacteria"/>
</dbReference>
<feature type="signal peptide" evidence="1">
    <location>
        <begin position="1"/>
        <end position="28"/>
    </location>
</feature>
<proteinExistence type="predicted"/>
<evidence type="ECO:0000256" key="1">
    <source>
        <dbReference type="SAM" id="SignalP"/>
    </source>
</evidence>
<evidence type="ECO:0008006" key="4">
    <source>
        <dbReference type="Google" id="ProtNLM"/>
    </source>
</evidence>
<reference evidence="2 3" key="1">
    <citation type="submission" date="2013-09" db="EMBL/GenBank/DDBJ databases">
        <authorList>
            <person name="Zeng Z."/>
            <person name="Chen C."/>
        </authorList>
    </citation>
    <scope>NUCLEOTIDE SEQUENCE [LARGE SCALE GENOMIC DNA]</scope>
    <source>
        <strain evidence="2 3">WB 4.1-42</strain>
    </source>
</reference>
<dbReference type="OrthoDB" id="601690at2"/>
<evidence type="ECO:0000313" key="3">
    <source>
        <dbReference type="Proteomes" id="UP000030111"/>
    </source>
</evidence>